<feature type="transmembrane region" description="Helical" evidence="1">
    <location>
        <begin position="88"/>
        <end position="116"/>
    </location>
</feature>
<organism evidence="2 3">
    <name type="scientific">Parerythrobacter jejuensis</name>
    <dbReference type="NCBI Taxonomy" id="795812"/>
    <lineage>
        <taxon>Bacteria</taxon>
        <taxon>Pseudomonadati</taxon>
        <taxon>Pseudomonadota</taxon>
        <taxon>Alphaproteobacteria</taxon>
        <taxon>Sphingomonadales</taxon>
        <taxon>Erythrobacteraceae</taxon>
        <taxon>Parerythrobacter</taxon>
    </lineage>
</organism>
<keyword evidence="1" id="KW-1133">Transmembrane helix</keyword>
<evidence type="ECO:0000313" key="3">
    <source>
        <dbReference type="Proteomes" id="UP000446786"/>
    </source>
</evidence>
<dbReference type="OrthoDB" id="7433223at2"/>
<feature type="transmembrane region" description="Helical" evidence="1">
    <location>
        <begin position="54"/>
        <end position="76"/>
    </location>
</feature>
<dbReference type="Proteomes" id="UP000446786">
    <property type="component" value="Unassembled WGS sequence"/>
</dbReference>
<comment type="caution">
    <text evidence="2">The sequence shown here is derived from an EMBL/GenBank/DDBJ whole genome shotgun (WGS) entry which is preliminary data.</text>
</comment>
<evidence type="ECO:0000256" key="1">
    <source>
        <dbReference type="SAM" id="Phobius"/>
    </source>
</evidence>
<dbReference type="RefSeq" id="WP_160779486.1">
    <property type="nucleotide sequence ID" value="NZ_BAAAZF010000001.1"/>
</dbReference>
<dbReference type="AlphaFoldDB" id="A0A845ASG6"/>
<feature type="transmembrane region" description="Helical" evidence="1">
    <location>
        <begin position="20"/>
        <end position="42"/>
    </location>
</feature>
<proteinExistence type="predicted"/>
<evidence type="ECO:0008006" key="4">
    <source>
        <dbReference type="Google" id="ProtNLM"/>
    </source>
</evidence>
<protein>
    <recommendedName>
        <fullName evidence="4">Glycerophosphoryl diester phosphodiesterase membrane domain-containing protein</fullName>
    </recommendedName>
</protein>
<keyword evidence="1" id="KW-0472">Membrane</keyword>
<keyword evidence="1" id="KW-0812">Transmembrane</keyword>
<keyword evidence="3" id="KW-1185">Reference proteome</keyword>
<reference evidence="2 3" key="1">
    <citation type="submission" date="2019-12" db="EMBL/GenBank/DDBJ databases">
        <title>Genomic-based taxomic classification of the family Erythrobacteraceae.</title>
        <authorList>
            <person name="Xu L."/>
        </authorList>
    </citation>
    <scope>NUCLEOTIDE SEQUENCE [LARGE SCALE GENOMIC DNA]</scope>
    <source>
        <strain evidence="2 3">JCM 16677</strain>
    </source>
</reference>
<accession>A0A845ASG6</accession>
<sequence>MNPDNSVGERIGLIVDEAMRIALASARMVAIYLAVMVAASVAVDATASSGGADFGITILSIAMGYFLTITMVGAVAPDPEGPDGGFGTYFGLSLLSGFAILAGLVLLVVPGVLLLIRLAPLYGFGLVNNDGVSAAFSESWAATKGHMAPIAVTLIIPTLMFVGSLGMYFYLSDGEGVISIPVSLVANTAMFSGTVLSTAIGLAIYSLLSGPGDRLEEIFA</sequence>
<name>A0A845ASG6_9SPHN</name>
<evidence type="ECO:0000313" key="2">
    <source>
        <dbReference type="EMBL" id="MXP32113.1"/>
    </source>
</evidence>
<gene>
    <name evidence="2" type="ORF">GRI94_09800</name>
</gene>
<feature type="transmembrane region" description="Helical" evidence="1">
    <location>
        <begin position="190"/>
        <end position="208"/>
    </location>
</feature>
<feature type="transmembrane region" description="Helical" evidence="1">
    <location>
        <begin position="150"/>
        <end position="170"/>
    </location>
</feature>
<dbReference type="EMBL" id="WTYE01000001">
    <property type="protein sequence ID" value="MXP32113.1"/>
    <property type="molecule type" value="Genomic_DNA"/>
</dbReference>